<dbReference type="InterPro" id="IPR051876">
    <property type="entry name" value="ODA-DC/CCD"/>
</dbReference>
<dbReference type="EMBL" id="GECZ01023619">
    <property type="protein sequence ID" value="JAS46150.1"/>
    <property type="molecule type" value="Transcribed_RNA"/>
</dbReference>
<name>A0A1B6F7H8_9HEMI</name>
<dbReference type="Pfam" id="PF21773">
    <property type="entry name" value="ODAD1_CC"/>
    <property type="match status" value="1"/>
</dbReference>
<gene>
    <name evidence="5" type="ORF">g.30905</name>
</gene>
<accession>A0A1B6F7H8</accession>
<evidence type="ECO:0000256" key="3">
    <source>
        <dbReference type="SAM" id="MobiDB-lite"/>
    </source>
</evidence>
<dbReference type="PANTHER" id="PTHR21694:SF18">
    <property type="entry name" value="COILED-COIL DOMAIN-CONTAINING PROTEIN 63"/>
    <property type="match status" value="1"/>
</dbReference>
<dbReference type="InterPro" id="IPR049258">
    <property type="entry name" value="ODAD1_CC"/>
</dbReference>
<proteinExistence type="predicted"/>
<evidence type="ECO:0000259" key="4">
    <source>
        <dbReference type="Pfam" id="PF21773"/>
    </source>
</evidence>
<organism evidence="5">
    <name type="scientific">Cuerna arida</name>
    <dbReference type="NCBI Taxonomy" id="1464854"/>
    <lineage>
        <taxon>Eukaryota</taxon>
        <taxon>Metazoa</taxon>
        <taxon>Ecdysozoa</taxon>
        <taxon>Arthropoda</taxon>
        <taxon>Hexapoda</taxon>
        <taxon>Insecta</taxon>
        <taxon>Pterygota</taxon>
        <taxon>Neoptera</taxon>
        <taxon>Paraneoptera</taxon>
        <taxon>Hemiptera</taxon>
        <taxon>Auchenorrhyncha</taxon>
        <taxon>Membracoidea</taxon>
        <taxon>Cicadellidae</taxon>
        <taxon>Cicadellinae</taxon>
        <taxon>Proconiini</taxon>
        <taxon>Cuerna</taxon>
    </lineage>
</organism>
<feature type="compositionally biased region" description="Basic and acidic residues" evidence="3">
    <location>
        <begin position="140"/>
        <end position="154"/>
    </location>
</feature>
<dbReference type="AlphaFoldDB" id="A0A1B6F7H8"/>
<feature type="domain" description="ODAD1 central coiled coil region" evidence="4">
    <location>
        <begin position="155"/>
        <end position="428"/>
    </location>
</feature>
<evidence type="ECO:0000256" key="1">
    <source>
        <dbReference type="ARBA" id="ARBA00023054"/>
    </source>
</evidence>
<evidence type="ECO:0000313" key="5">
    <source>
        <dbReference type="EMBL" id="JAS46150.1"/>
    </source>
</evidence>
<dbReference type="PANTHER" id="PTHR21694">
    <property type="entry name" value="COILED-COIL DOMAIN-CONTAINING PROTEIN 63"/>
    <property type="match status" value="1"/>
</dbReference>
<sequence>MPPKVAKVEMNEEELKLKQKLMDEMELKKRIREDRRMKSISKKDETTERQGKVIAALSKERDNLVSDLNVMQTRKQCANDAKQAAEISQLFARGDSLAVDIAREHKFMEDLKYQIHKESNKLEGRRKNIQSHFSASDYRQQMEHQRGDRALDSSKTKLHAEQVKLSSAIQENTELRKRILLLLKSKTQFNQLFEELILKLKKGKKIMKDIVEQSQLQLKKRDEVTRKIQALKQRDLADMKKRQEEMQDLEIRYADDKSLAKFRNMVLHVRTKLSEGDKATKKAAAQRLHQEEELQELRNTWTAVKKVTELQKCGDVCDLLFRQEADNFSLFNYNNELHDQVEVLTEQTAELLRKVDDEQDNAYQWEEQQEWEKFQLESMLEKVENEHNYQNDMCEAGLRLFDRLMTKLRALFDLAQCETWPLEDLLGDNEQVTQFNYRLYLEILESRLMQLLSACPRPDTFPQYAVFSSFVNPATQNRLTPLSTIVVDKKEITRPCLECEISNQAKRMIQVTDYI</sequence>
<feature type="region of interest" description="Disordered" evidence="3">
    <location>
        <begin position="133"/>
        <end position="154"/>
    </location>
</feature>
<reference evidence="5" key="1">
    <citation type="submission" date="2015-11" db="EMBL/GenBank/DDBJ databases">
        <title>De novo transcriptome assembly of four potential Pierce s Disease insect vectors from Arizona vineyards.</title>
        <authorList>
            <person name="Tassone E.E."/>
        </authorList>
    </citation>
    <scope>NUCLEOTIDE SEQUENCE</scope>
</reference>
<feature type="coiled-coil region" evidence="2">
    <location>
        <begin position="334"/>
        <end position="386"/>
    </location>
</feature>
<protein>
    <recommendedName>
        <fullName evidence="4">ODAD1 central coiled coil region domain-containing protein</fullName>
    </recommendedName>
</protein>
<evidence type="ECO:0000256" key="2">
    <source>
        <dbReference type="SAM" id="Coils"/>
    </source>
</evidence>
<keyword evidence="1 2" id="KW-0175">Coiled coil</keyword>